<dbReference type="Pfam" id="PF07648">
    <property type="entry name" value="Kazal_2"/>
    <property type="match status" value="2"/>
</dbReference>
<proteinExistence type="predicted"/>
<dbReference type="AlphaFoldDB" id="A0A8J2KKI3"/>
<dbReference type="EMBL" id="CAJVCH010458202">
    <property type="protein sequence ID" value="CAG7819736.1"/>
    <property type="molecule type" value="Genomic_DNA"/>
</dbReference>
<accession>A0A8J2KKI3</accession>
<organism evidence="2 3">
    <name type="scientific">Allacma fusca</name>
    <dbReference type="NCBI Taxonomy" id="39272"/>
    <lineage>
        <taxon>Eukaryota</taxon>
        <taxon>Metazoa</taxon>
        <taxon>Ecdysozoa</taxon>
        <taxon>Arthropoda</taxon>
        <taxon>Hexapoda</taxon>
        <taxon>Collembola</taxon>
        <taxon>Symphypleona</taxon>
        <taxon>Sminthuridae</taxon>
        <taxon>Allacma</taxon>
    </lineage>
</organism>
<comment type="caution">
    <text evidence="2">The sequence shown here is derived from an EMBL/GenBank/DDBJ whole genome shotgun (WGS) entry which is preliminary data.</text>
</comment>
<sequence>IVPDTNCPHENKPCIFRCAWTFNPICAFNRLTKTTQTFQNFCFYRCQNGGKDLDFLYCGPCGTPCSDMIRNLNCIGNTQPPCTVDPKNPIKSNTSPSTCDPRNNTIICGRDTVTGNMKSYDSPCELDRGKEVNPNLDSLYHAGTPGACPCDSSS</sequence>
<dbReference type="Proteomes" id="UP000708208">
    <property type="component" value="Unassembled WGS sequence"/>
</dbReference>
<reference evidence="2" key="1">
    <citation type="submission" date="2021-06" db="EMBL/GenBank/DDBJ databases">
        <authorList>
            <person name="Hodson N. C."/>
            <person name="Mongue J. A."/>
            <person name="Jaron S. K."/>
        </authorList>
    </citation>
    <scope>NUCLEOTIDE SEQUENCE</scope>
</reference>
<evidence type="ECO:0000313" key="3">
    <source>
        <dbReference type="Proteomes" id="UP000708208"/>
    </source>
</evidence>
<feature type="domain" description="Kazal-like" evidence="1">
    <location>
        <begin position="14"/>
        <end position="61"/>
    </location>
</feature>
<dbReference type="InterPro" id="IPR002350">
    <property type="entry name" value="Kazal_dom"/>
</dbReference>
<keyword evidence="3" id="KW-1185">Reference proteome</keyword>
<feature type="non-terminal residue" evidence="2">
    <location>
        <position position="1"/>
    </location>
</feature>
<feature type="domain" description="Kazal-like" evidence="1">
    <location>
        <begin position="96"/>
        <end position="143"/>
    </location>
</feature>
<evidence type="ECO:0000259" key="1">
    <source>
        <dbReference type="Pfam" id="PF07648"/>
    </source>
</evidence>
<protein>
    <recommendedName>
        <fullName evidence="1">Kazal-like domain-containing protein</fullName>
    </recommendedName>
</protein>
<gene>
    <name evidence="2" type="ORF">AFUS01_LOCUS30166</name>
</gene>
<evidence type="ECO:0000313" key="2">
    <source>
        <dbReference type="EMBL" id="CAG7819736.1"/>
    </source>
</evidence>
<name>A0A8J2KKI3_9HEXA</name>